<dbReference type="InterPro" id="IPR012340">
    <property type="entry name" value="NA-bd_OB-fold"/>
</dbReference>
<keyword evidence="3 4" id="KW-0694">RNA-binding</keyword>
<dbReference type="EMBL" id="LN721622">
    <property type="protein sequence ID" value="CEP09417.1"/>
    <property type="molecule type" value="Genomic_DNA"/>
</dbReference>
<accession>A0A0B7MWG4</accession>
<dbReference type="STRING" id="35722.A0A0B7MWG4"/>
<dbReference type="InterPro" id="IPR036610">
    <property type="entry name" value="PEBP-like_sf"/>
</dbReference>
<dbReference type="InterPro" id="IPR051270">
    <property type="entry name" value="Tyrosine-tRNA_ligase_regulator"/>
</dbReference>
<gene>
    <name evidence="6" type="primary">PARPA_02911.1 scaffold 5990</name>
</gene>
<dbReference type="Gene3D" id="2.40.50.140">
    <property type="entry name" value="Nucleic acid-binding proteins"/>
    <property type="match status" value="1"/>
</dbReference>
<evidence type="ECO:0000313" key="6">
    <source>
        <dbReference type="EMBL" id="CEP09417.1"/>
    </source>
</evidence>
<dbReference type="SUPFAM" id="SSF49777">
    <property type="entry name" value="PEBP-like"/>
    <property type="match status" value="1"/>
</dbReference>
<dbReference type="CDD" id="cd02799">
    <property type="entry name" value="tRNA_bind_EMAP-II_like"/>
    <property type="match status" value="1"/>
</dbReference>
<name>A0A0B7MWG4_9FUNG</name>
<reference evidence="6 7" key="1">
    <citation type="submission" date="2014-09" db="EMBL/GenBank/DDBJ databases">
        <authorList>
            <person name="Ellenberger Sabrina"/>
        </authorList>
    </citation>
    <scope>NUCLEOTIDE SEQUENCE [LARGE SCALE GENOMIC DNA]</scope>
    <source>
        <strain evidence="6 7">CBS 412.66</strain>
    </source>
</reference>
<dbReference type="Pfam" id="PF01161">
    <property type="entry name" value="PBP"/>
    <property type="match status" value="1"/>
</dbReference>
<dbReference type="Gene3D" id="3.90.280.10">
    <property type="entry name" value="PEBP-like"/>
    <property type="match status" value="1"/>
</dbReference>
<dbReference type="Gene3D" id="1.20.58.1180">
    <property type="match status" value="1"/>
</dbReference>
<dbReference type="Proteomes" id="UP000054107">
    <property type="component" value="Unassembled WGS sequence"/>
</dbReference>
<proteinExistence type="predicted"/>
<keyword evidence="1" id="KW-0963">Cytoplasm</keyword>
<dbReference type="InterPro" id="IPR002547">
    <property type="entry name" value="tRNA-bd_dom"/>
</dbReference>
<dbReference type="Pfam" id="PF01588">
    <property type="entry name" value="tRNA_bind"/>
    <property type="match status" value="1"/>
</dbReference>
<dbReference type="AlphaFoldDB" id="A0A0B7MWG4"/>
<dbReference type="InterPro" id="IPR008914">
    <property type="entry name" value="PEBP"/>
</dbReference>
<dbReference type="PANTHER" id="PTHR11586">
    <property type="entry name" value="TRNA-AMINOACYLATION COFACTOR ARC1 FAMILY MEMBER"/>
    <property type="match status" value="1"/>
</dbReference>
<organism evidence="6 7">
    <name type="scientific">Parasitella parasitica</name>
    <dbReference type="NCBI Taxonomy" id="35722"/>
    <lineage>
        <taxon>Eukaryota</taxon>
        <taxon>Fungi</taxon>
        <taxon>Fungi incertae sedis</taxon>
        <taxon>Mucoromycota</taxon>
        <taxon>Mucoromycotina</taxon>
        <taxon>Mucoromycetes</taxon>
        <taxon>Mucorales</taxon>
        <taxon>Mucorineae</taxon>
        <taxon>Mucoraceae</taxon>
        <taxon>Parasitella</taxon>
    </lineage>
</organism>
<feature type="domain" description="TRNA-binding" evidence="5">
    <location>
        <begin position="347"/>
        <end position="456"/>
    </location>
</feature>
<dbReference type="GO" id="GO:0004831">
    <property type="term" value="F:tyrosine-tRNA ligase activity"/>
    <property type="evidence" value="ECO:0007669"/>
    <property type="project" value="TreeGrafter"/>
</dbReference>
<keyword evidence="2 4" id="KW-0820">tRNA-binding</keyword>
<dbReference type="OrthoDB" id="2153661at2759"/>
<dbReference type="GO" id="GO:0000049">
    <property type="term" value="F:tRNA binding"/>
    <property type="evidence" value="ECO:0007669"/>
    <property type="project" value="UniProtKB-UniRule"/>
</dbReference>
<keyword evidence="7" id="KW-1185">Reference proteome</keyword>
<dbReference type="SUPFAM" id="SSF50249">
    <property type="entry name" value="Nucleic acid-binding proteins"/>
    <property type="match status" value="1"/>
</dbReference>
<protein>
    <recommendedName>
        <fullName evidence="5">tRNA-binding domain-containing protein</fullName>
    </recommendedName>
</protein>
<evidence type="ECO:0000256" key="4">
    <source>
        <dbReference type="PROSITE-ProRule" id="PRU00209"/>
    </source>
</evidence>
<dbReference type="InterPro" id="IPR035810">
    <property type="entry name" value="PEBP_euk"/>
</dbReference>
<dbReference type="PANTHER" id="PTHR11586:SF43">
    <property type="entry name" value="TYROSINE--TRNA LIGASE, CYTOPLASMIC"/>
    <property type="match status" value="1"/>
</dbReference>
<evidence type="ECO:0000256" key="2">
    <source>
        <dbReference type="ARBA" id="ARBA00022555"/>
    </source>
</evidence>
<evidence type="ECO:0000256" key="1">
    <source>
        <dbReference type="ARBA" id="ARBA00022490"/>
    </source>
</evidence>
<sequence length="516" mass="58006">MLASVSRRSLQLGRNAPRFNIARQASTNASNHTAYEEALKLIQIDKNERLNMLQRLEKEIGRVAKSATPAQIKALDALKFDLQVKSELNEPQVQKNFKLGQIDMAKPVYRYMLQKQFEKAPKRKLMERLTQMNVIPDVLAPGLEPTVEVAVKLNQSQVEPGVYLKPEQCIERPEIEVINFHPESRLYTLMLVDPDSPDVSNQTYQQYCHWLLSNVSLSAVSPSVNGGDSLLDYIPPHPQKGTKYHRYTLIAYEQPNEGQDKVDIKVEGRDHFDAKKLADAHGLKPAGATFFRQEWDDSVSKIYSEVLKQNEPVYGKPPKEKRYIQRTVLIRKAYQQRLSHTIATDDLIHKVDFRVGKIVQVEQHPEATHLFIEQVDLNTDPTEAMSNPRTIVSGLAPYMPMKSLLNRHVIVVSNLKPSKFRGVLSQGMLLAASSADEKSVELLSPPDNCVIGERVSLDGIDWQGQTDPVLKPKQKVFEQVATFLKTDKNGIASYKGIPLKTSGGPIVCGLADAQIS</sequence>
<dbReference type="PROSITE" id="PS50886">
    <property type="entry name" value="TRBD"/>
    <property type="match status" value="1"/>
</dbReference>
<evidence type="ECO:0000313" key="7">
    <source>
        <dbReference type="Proteomes" id="UP000054107"/>
    </source>
</evidence>
<dbReference type="CDD" id="cd00866">
    <property type="entry name" value="PEBP_euk"/>
    <property type="match status" value="1"/>
</dbReference>
<evidence type="ECO:0000256" key="3">
    <source>
        <dbReference type="ARBA" id="ARBA00022884"/>
    </source>
</evidence>
<evidence type="ECO:0000259" key="5">
    <source>
        <dbReference type="PROSITE" id="PS50886"/>
    </source>
</evidence>